<dbReference type="AlphaFoldDB" id="W2CHH3"/>
<evidence type="ECO:0000313" key="2">
    <source>
        <dbReference type="Proteomes" id="UP000034982"/>
    </source>
</evidence>
<reference evidence="1 2" key="1">
    <citation type="submission" date="2013-11" db="EMBL/GenBank/DDBJ databases">
        <title>Single cell genomics of uncultured Tannerella BU063 (oral taxon 286).</title>
        <authorList>
            <person name="Beall C.J."/>
            <person name="Campbell A.G."/>
            <person name="Griffen A.L."/>
            <person name="Podar M."/>
            <person name="Leys E.J."/>
        </authorList>
    </citation>
    <scope>NUCLEOTIDE SEQUENCE [LARGE SCALE GENOMIC DNA]</scope>
    <source>
        <strain evidence="1">Cell 1/3</strain>
    </source>
</reference>
<proteinExistence type="predicted"/>
<organism evidence="1 2">
    <name type="scientific">Tannerella sp. oral taxon BU063 isolate Cell 1/3</name>
    <dbReference type="NCBI Taxonomy" id="1411022"/>
    <lineage>
        <taxon>Bacteria</taxon>
        <taxon>Pseudomonadati</taxon>
        <taxon>Bacteroidota</taxon>
        <taxon>Bacteroidia</taxon>
        <taxon>Bacteroidales</taxon>
        <taxon>Tannerellaceae</taxon>
        <taxon>Tannerella</taxon>
    </lineage>
</organism>
<name>W2CHH3_9BACT</name>
<protein>
    <submittedName>
        <fullName evidence="1">Uncharacterized protein</fullName>
    </submittedName>
</protein>
<dbReference type="EMBL" id="AYYE01001175">
    <property type="protein sequence ID" value="ETK06488.1"/>
    <property type="molecule type" value="Genomic_DNA"/>
</dbReference>
<gene>
    <name evidence="1" type="ORF">T230_12175</name>
</gene>
<evidence type="ECO:0000313" key="1">
    <source>
        <dbReference type="EMBL" id="ETK06488.1"/>
    </source>
</evidence>
<comment type="caution">
    <text evidence="1">The sequence shown here is derived from an EMBL/GenBank/DDBJ whole genome shotgun (WGS) entry which is preliminary data.</text>
</comment>
<sequence length="224" mass="25051">MRYAPTGDIEKGAFFPLSKLFLSGLTGYHLGGSLERGVPFGSELADQGFAQETVGWYAQPFAQNFRRPTYLPPVKVDGTKATVLRDANRVEPARDRLHKRRATLSEGLFQSTMAGAIRCITRKNTIPTVDNRRHLVAIGIQVRDTLLADHFPGILLQLIPHLGQGQPKLLRFTLLQRRARLTLNATSPAALAQVAHKPSLDHIETHNRIFYLNHKGKVDQKMEN</sequence>
<accession>W2CHH3</accession>
<dbReference type="Proteomes" id="UP000034982">
    <property type="component" value="Unassembled WGS sequence"/>
</dbReference>